<evidence type="ECO:0000313" key="6">
    <source>
        <dbReference type="Proteomes" id="UP001497480"/>
    </source>
</evidence>
<comment type="similarity">
    <text evidence="2">Belongs to the IQD family.</text>
</comment>
<evidence type="ECO:0000259" key="4">
    <source>
        <dbReference type="Pfam" id="PF13178"/>
    </source>
</evidence>
<dbReference type="InterPro" id="IPR000048">
    <property type="entry name" value="IQ_motif_EF-hand-BS"/>
</dbReference>
<proteinExistence type="inferred from homology"/>
<protein>
    <recommendedName>
        <fullName evidence="4">DUF4005 domain-containing protein</fullName>
    </recommendedName>
</protein>
<dbReference type="SMART" id="SM00015">
    <property type="entry name" value="IQ"/>
    <property type="match status" value="1"/>
</dbReference>
<dbReference type="PANTHER" id="PTHR32295:SF212">
    <property type="entry name" value="CALMODULIN BINDING PROTEIN-RELATED"/>
    <property type="match status" value="1"/>
</dbReference>
<name>A0AAV1WLK0_LUPLU</name>
<evidence type="ECO:0000313" key="5">
    <source>
        <dbReference type="EMBL" id="CAL0310097.1"/>
    </source>
</evidence>
<reference evidence="5 6" key="1">
    <citation type="submission" date="2024-03" db="EMBL/GenBank/DDBJ databases">
        <authorList>
            <person name="Martinez-Hernandez J."/>
        </authorList>
    </citation>
    <scope>NUCLEOTIDE SEQUENCE [LARGE SCALE GENOMIC DNA]</scope>
</reference>
<dbReference type="Gene3D" id="1.20.5.190">
    <property type="match status" value="1"/>
</dbReference>
<evidence type="ECO:0000256" key="1">
    <source>
        <dbReference type="ARBA" id="ARBA00022860"/>
    </source>
</evidence>
<feature type="domain" description="DUF4005" evidence="4">
    <location>
        <begin position="318"/>
        <end position="386"/>
    </location>
</feature>
<dbReference type="Proteomes" id="UP001497480">
    <property type="component" value="Unassembled WGS sequence"/>
</dbReference>
<dbReference type="Pfam" id="PF13178">
    <property type="entry name" value="DUF4005"/>
    <property type="match status" value="1"/>
</dbReference>
<dbReference type="PROSITE" id="PS50096">
    <property type="entry name" value="IQ"/>
    <property type="match status" value="2"/>
</dbReference>
<keyword evidence="1" id="KW-0112">Calmodulin-binding</keyword>
<accession>A0AAV1WLK0</accession>
<evidence type="ECO:0000256" key="3">
    <source>
        <dbReference type="ARBA" id="ARBA00024378"/>
    </source>
</evidence>
<dbReference type="CDD" id="cd23767">
    <property type="entry name" value="IQCD"/>
    <property type="match status" value="1"/>
</dbReference>
<dbReference type="InterPro" id="IPR025064">
    <property type="entry name" value="DUF4005"/>
</dbReference>
<evidence type="ECO:0000256" key="2">
    <source>
        <dbReference type="ARBA" id="ARBA00024341"/>
    </source>
</evidence>
<dbReference type="PANTHER" id="PTHR32295">
    <property type="entry name" value="IQ-DOMAIN 5-RELATED"/>
    <property type="match status" value="1"/>
</dbReference>
<sequence length="407" mass="46958">MAIWKCFFGWVKKLLFTSESKEKKPKKLRCSDRRSKMKKYPTITATDRTLIEAKAEQRKHALNVAIATASAAEAAVAAANAAAEVVRLTSASCSYSYQSNGDRNMAAIKIQTAYRAHLARKALRGLKGVVRLQAIVRGQAARRELSSTLNELSSNSRKEVEVQERCNHSEEESYKHDKFKQFSNRKKSLEEKEMKNEFCSERTWNYSLHSREDVEDTWLRKQEAIFKRDRMKQYSYSHKEITIPQMVEVSVLNKEFGRESSHILNLGQRVHKERASLPSKGWYNTTKVAHRNMKKQDLQEGLSSQISPQRKSFSHGKKKYVVDDSCMANSHVFPSYMAVTESTKAKVRSLSSPRQRKRYFDECSNHSVPQNKGIPFWSSYYGTNENTETSQQRCQGANWHHHNLKRC</sequence>
<comment type="subunit">
    <text evidence="3">Binds to multiple calmodulin (CaM) in the presence of Ca(2+) and CaM-like proteins.</text>
</comment>
<dbReference type="GO" id="GO:0005516">
    <property type="term" value="F:calmodulin binding"/>
    <property type="evidence" value="ECO:0007669"/>
    <property type="project" value="UniProtKB-KW"/>
</dbReference>
<organism evidence="5 6">
    <name type="scientific">Lupinus luteus</name>
    <name type="common">European yellow lupine</name>
    <dbReference type="NCBI Taxonomy" id="3873"/>
    <lineage>
        <taxon>Eukaryota</taxon>
        <taxon>Viridiplantae</taxon>
        <taxon>Streptophyta</taxon>
        <taxon>Embryophyta</taxon>
        <taxon>Tracheophyta</taxon>
        <taxon>Spermatophyta</taxon>
        <taxon>Magnoliopsida</taxon>
        <taxon>eudicotyledons</taxon>
        <taxon>Gunneridae</taxon>
        <taxon>Pentapetalae</taxon>
        <taxon>rosids</taxon>
        <taxon>fabids</taxon>
        <taxon>Fabales</taxon>
        <taxon>Fabaceae</taxon>
        <taxon>Papilionoideae</taxon>
        <taxon>50 kb inversion clade</taxon>
        <taxon>genistoids sensu lato</taxon>
        <taxon>core genistoids</taxon>
        <taxon>Genisteae</taxon>
        <taxon>Lupinus</taxon>
    </lineage>
</organism>
<keyword evidence="6" id="KW-1185">Reference proteome</keyword>
<dbReference type="AlphaFoldDB" id="A0AAV1WLK0"/>
<comment type="caution">
    <text evidence="5">The sequence shown here is derived from an EMBL/GenBank/DDBJ whole genome shotgun (WGS) entry which is preliminary data.</text>
</comment>
<gene>
    <name evidence="5" type="ORF">LLUT_LOCUS11157</name>
</gene>
<dbReference type="Pfam" id="PF00612">
    <property type="entry name" value="IQ"/>
    <property type="match status" value="1"/>
</dbReference>
<dbReference type="EMBL" id="CAXHTB010000007">
    <property type="protein sequence ID" value="CAL0310097.1"/>
    <property type="molecule type" value="Genomic_DNA"/>
</dbReference>